<dbReference type="EMBL" id="JBHSLF010000014">
    <property type="protein sequence ID" value="MFC5343464.1"/>
    <property type="molecule type" value="Genomic_DNA"/>
</dbReference>
<dbReference type="RefSeq" id="WP_374039252.1">
    <property type="nucleotide sequence ID" value="NZ_CP169082.1"/>
</dbReference>
<evidence type="ECO:0000256" key="1">
    <source>
        <dbReference type="SAM" id="MobiDB-lite"/>
    </source>
</evidence>
<organism evidence="2 3">
    <name type="scientific">Brevundimonas staleyi</name>
    <dbReference type="NCBI Taxonomy" id="74326"/>
    <lineage>
        <taxon>Bacteria</taxon>
        <taxon>Pseudomonadati</taxon>
        <taxon>Pseudomonadota</taxon>
        <taxon>Alphaproteobacteria</taxon>
        <taxon>Caulobacterales</taxon>
        <taxon>Caulobacteraceae</taxon>
        <taxon>Brevundimonas</taxon>
    </lineage>
</organism>
<dbReference type="Pfam" id="PF09923">
    <property type="entry name" value="DUF2155"/>
    <property type="match status" value="1"/>
</dbReference>
<protein>
    <submittedName>
        <fullName evidence="2">DUF2155 domain-containing protein</fullName>
    </submittedName>
</protein>
<feature type="region of interest" description="Disordered" evidence="1">
    <location>
        <begin position="83"/>
        <end position="116"/>
    </location>
</feature>
<gene>
    <name evidence="2" type="ORF">ACFPIE_06015</name>
</gene>
<dbReference type="Proteomes" id="UP001596152">
    <property type="component" value="Unassembled WGS sequence"/>
</dbReference>
<dbReference type="InterPro" id="IPR019225">
    <property type="entry name" value="DUF2155"/>
</dbReference>
<proteinExistence type="predicted"/>
<evidence type="ECO:0000313" key="3">
    <source>
        <dbReference type="Proteomes" id="UP001596152"/>
    </source>
</evidence>
<reference evidence="3" key="1">
    <citation type="journal article" date="2019" name="Int. J. Syst. Evol. Microbiol.">
        <title>The Global Catalogue of Microorganisms (GCM) 10K type strain sequencing project: providing services to taxonomists for standard genome sequencing and annotation.</title>
        <authorList>
            <consortium name="The Broad Institute Genomics Platform"/>
            <consortium name="The Broad Institute Genome Sequencing Center for Infectious Disease"/>
            <person name="Wu L."/>
            <person name="Ma J."/>
        </authorList>
    </citation>
    <scope>NUCLEOTIDE SEQUENCE [LARGE SCALE GENOMIC DNA]</scope>
    <source>
        <strain evidence="3">JCM 12125</strain>
    </source>
</reference>
<evidence type="ECO:0000313" key="2">
    <source>
        <dbReference type="EMBL" id="MFC5343464.1"/>
    </source>
</evidence>
<accession>A0ABW0FQC1</accession>
<comment type="caution">
    <text evidence="2">The sequence shown here is derived from an EMBL/GenBank/DDBJ whole genome shotgun (WGS) entry which is preliminary data.</text>
</comment>
<keyword evidence="3" id="KW-1185">Reference proteome</keyword>
<name>A0ABW0FQC1_9CAUL</name>
<sequence length="220" mass="23189">MNRSRILMIGTAVVALAVSGGVVAGGWQNATPQDATPTQSDPIGDALRNAPAEEAAPAGDPAPARPIAITPPTPTVVMAGEEDEATAEEAAKADEDEGESEADKAKRLAAETPTPRQRRRVAIIEAIDKITAESMRFEVEVGGRPVRFNQALIFTARACEVSASNELVEDAIAYVDVTLQPKAAGTAPRQIFRGWMFSSTPAISGLQHPIYDAWVVGCKA</sequence>